<dbReference type="PANTHER" id="PTHR43531:SF11">
    <property type="entry name" value="METHYL-ACCEPTING CHEMOTAXIS PROTEIN 3"/>
    <property type="match status" value="1"/>
</dbReference>
<keyword evidence="10" id="KW-1185">Reference proteome</keyword>
<evidence type="ECO:0008006" key="11">
    <source>
        <dbReference type="Google" id="ProtNLM"/>
    </source>
</evidence>
<evidence type="ECO:0000313" key="10">
    <source>
        <dbReference type="Proteomes" id="UP001318682"/>
    </source>
</evidence>
<gene>
    <name evidence="9" type="ORF">ROLI_042340</name>
</gene>
<dbReference type="SUPFAM" id="SSF58104">
    <property type="entry name" value="Methyl-accepting chemotaxis protein (MCP) signaling domain"/>
    <property type="match status" value="1"/>
</dbReference>
<dbReference type="InterPro" id="IPR004090">
    <property type="entry name" value="Chemotax_Me-accpt_rcpt"/>
</dbReference>
<dbReference type="Proteomes" id="UP001318682">
    <property type="component" value="Chromosome"/>
</dbReference>
<accession>A0ABZ2BZH0</accession>
<dbReference type="PROSITE" id="PS50885">
    <property type="entry name" value="HAMP"/>
    <property type="match status" value="2"/>
</dbReference>
<dbReference type="RefSeq" id="WP_222869693.1">
    <property type="nucleotide sequence ID" value="NZ_CP143423.1"/>
</dbReference>
<comment type="similarity">
    <text evidence="2">Belongs to the methyl-accepting chemotaxis (MCP) protein family.</text>
</comment>
<keyword evidence="6" id="KW-1133">Transmembrane helix</keyword>
<feature type="domain" description="Methyl-accepting transducer" evidence="7">
    <location>
        <begin position="589"/>
        <end position="818"/>
    </location>
</feature>
<dbReference type="InterPro" id="IPR003660">
    <property type="entry name" value="HAMP_dom"/>
</dbReference>
<dbReference type="InterPro" id="IPR007891">
    <property type="entry name" value="CHASE3"/>
</dbReference>
<dbReference type="PANTHER" id="PTHR43531">
    <property type="entry name" value="PROTEIN ICFG"/>
    <property type="match status" value="1"/>
</dbReference>
<keyword evidence="3" id="KW-0807">Transducer</keyword>
<proteinExistence type="inferred from homology"/>
<feature type="transmembrane region" description="Helical" evidence="6">
    <location>
        <begin position="25"/>
        <end position="47"/>
    </location>
</feature>
<dbReference type="Pfam" id="PF00015">
    <property type="entry name" value="MCPsignal"/>
    <property type="match status" value="1"/>
</dbReference>
<dbReference type="Pfam" id="PF05227">
    <property type="entry name" value="CHASE3"/>
    <property type="match status" value="2"/>
</dbReference>
<evidence type="ECO:0000256" key="5">
    <source>
        <dbReference type="SAM" id="MobiDB-lite"/>
    </source>
</evidence>
<protein>
    <recommendedName>
        <fullName evidence="11">Methyl-accepting chemotaxis protein</fullName>
    </recommendedName>
</protein>
<dbReference type="SUPFAM" id="SSF158472">
    <property type="entry name" value="HAMP domain-like"/>
    <property type="match status" value="1"/>
</dbReference>
<dbReference type="InterPro" id="IPR051310">
    <property type="entry name" value="MCP_chemotaxis"/>
</dbReference>
<keyword evidence="6" id="KW-0472">Membrane</keyword>
<keyword evidence="6" id="KW-0812">Transmembrane</keyword>
<evidence type="ECO:0000313" key="9">
    <source>
        <dbReference type="EMBL" id="WVX51133.1"/>
    </source>
</evidence>
<dbReference type="Gene3D" id="6.10.340.10">
    <property type="match status" value="1"/>
</dbReference>
<evidence type="ECO:0000256" key="6">
    <source>
        <dbReference type="SAM" id="Phobius"/>
    </source>
</evidence>
<keyword evidence="4" id="KW-0175">Coiled coil</keyword>
<feature type="compositionally biased region" description="Polar residues" evidence="5">
    <location>
        <begin position="833"/>
        <end position="845"/>
    </location>
</feature>
<sequence>MENQNTLQQTTNRFALSNINTKPKVLLSVAVPLVMALVIGAVALVNLARLDRTQGWVDHTQRVLKSATVIVGYALDMETGLRGYLLAGEEQFLDPYRNGETAAFSDLAKLRETVSDNPPQVARLQEAEDILRDWQIKVAEPEIELRRVIGDAPTMNDMAAVVQQGRGKAYFDKFRGLVATFIQNEQTLLEERKERFSVLLSNGVATDAAIRDALNWVQQTNAVIITAKDILASAVDMETGMRGFLVAGDEVFLEPYNAGTAAFQQLIADLSETVSDNPPQVAVLAEAKTVIDEWLAEVVAPMLELRRQIGDAKTMDDVSDLVRESRGKEYFDGFRQLMSDFSAEEDALNVIRRAENVQTQALTVTSIVAVLIAALVIGSAVAWFVGSSIGNAISGLTSLMKRLADGDNNVEISGQNRGDEVGEMARATEVFKQNALKVAALNEERAADGKRMAEMAAEREKTAQREIEIAKEKEETDRKASAEREEMIAQVGTSFGKVFEAAIVGEFTQRVEAKFSDQMFNELAQNINQLLDVVDQGLSDTGKVLERVAAGDLSKPMEGEFHGAFSRLQTDANSMMEALKSLIGEISASGFTLSSSSAEMRDTATNLSRQAEQNAASLEETSAALEELTASIKHVSANVEDASNNARLARDTAQSSEQVAADAAASMERIAEASKEIARVVGVINDIAFQINLLALNAGVEAARAGDAGRGFSVVASEVRQLAQRASEAAKEIDTVITKSDDAVSEGVTKVTNARSSLEEIAESVVKISAGVDEVSSAIKEQASGISEITSAVGQIDQNTQKQAASFEEVTAASSLLASEAESLKQSTDRFRTGNSKEIVSSNPPSLEVRERLTELKAVGGGG</sequence>
<dbReference type="SMART" id="SM00304">
    <property type="entry name" value="HAMP"/>
    <property type="match status" value="2"/>
</dbReference>
<evidence type="ECO:0000256" key="3">
    <source>
        <dbReference type="PROSITE-ProRule" id="PRU00284"/>
    </source>
</evidence>
<evidence type="ECO:0000256" key="4">
    <source>
        <dbReference type="SAM" id="Coils"/>
    </source>
</evidence>
<name>A0ABZ2BZH0_9RHOB</name>
<feature type="region of interest" description="Disordered" evidence="5">
    <location>
        <begin position="826"/>
        <end position="847"/>
    </location>
</feature>
<dbReference type="CDD" id="cd11386">
    <property type="entry name" value="MCP_signal"/>
    <property type="match status" value="1"/>
</dbReference>
<dbReference type="EMBL" id="CP143423">
    <property type="protein sequence ID" value="WVX51133.1"/>
    <property type="molecule type" value="Genomic_DNA"/>
</dbReference>
<keyword evidence="1" id="KW-0145">Chemotaxis</keyword>
<dbReference type="Pfam" id="PF18947">
    <property type="entry name" value="HAMP_2"/>
    <property type="match status" value="1"/>
</dbReference>
<organism evidence="9 10">
    <name type="scientific">Roseobacter fucihabitans</name>
    <dbReference type="NCBI Taxonomy" id="1537242"/>
    <lineage>
        <taxon>Bacteria</taxon>
        <taxon>Pseudomonadati</taxon>
        <taxon>Pseudomonadota</taxon>
        <taxon>Alphaproteobacteria</taxon>
        <taxon>Rhodobacterales</taxon>
        <taxon>Roseobacteraceae</taxon>
        <taxon>Roseobacter</taxon>
    </lineage>
</organism>
<dbReference type="SMART" id="SM00283">
    <property type="entry name" value="MA"/>
    <property type="match status" value="1"/>
</dbReference>
<dbReference type="InterPro" id="IPR004089">
    <property type="entry name" value="MCPsignal_dom"/>
</dbReference>
<dbReference type="Gene3D" id="1.10.287.950">
    <property type="entry name" value="Methyl-accepting chemotaxis protein"/>
    <property type="match status" value="1"/>
</dbReference>
<evidence type="ECO:0000256" key="1">
    <source>
        <dbReference type="ARBA" id="ARBA00022500"/>
    </source>
</evidence>
<feature type="domain" description="HAMP" evidence="8">
    <location>
        <begin position="387"/>
        <end position="440"/>
    </location>
</feature>
<evidence type="ECO:0000259" key="7">
    <source>
        <dbReference type="PROSITE" id="PS50111"/>
    </source>
</evidence>
<evidence type="ECO:0000256" key="2">
    <source>
        <dbReference type="ARBA" id="ARBA00029447"/>
    </source>
</evidence>
<feature type="domain" description="HAMP" evidence="8">
    <location>
        <begin position="532"/>
        <end position="584"/>
    </location>
</feature>
<reference evidence="9 10" key="1">
    <citation type="submission" date="2015-07" db="EMBL/GenBank/DDBJ databases">
        <authorList>
            <person name="Voget S."/>
            <person name="Dogs M."/>
            <person name="Brinkhoff T.H."/>
            <person name="Daniel R."/>
        </authorList>
    </citation>
    <scope>NUCLEOTIDE SEQUENCE [LARGE SCALE GENOMIC DNA]</scope>
    <source>
        <strain evidence="9 10">B14</strain>
    </source>
</reference>
<reference evidence="10" key="2">
    <citation type="submission" date="2024-01" db="EMBL/GenBank/DDBJ databases">
        <title>Roseobacter fucihabitans sp. nov., isolated from the brown alga Fucus spiralis.</title>
        <authorList>
            <person name="Hahnke S."/>
            <person name="Berger M."/>
            <person name="Schlingloff A."/>
            <person name="Athale I."/>
            <person name="Neumann-Schaal M."/>
            <person name="Adenaya A."/>
            <person name="Poehlein A."/>
            <person name="Daniel R."/>
            <person name="Pertersen J."/>
            <person name="Brinkhoff T."/>
        </authorList>
    </citation>
    <scope>NUCLEOTIDE SEQUENCE [LARGE SCALE GENOMIC DNA]</scope>
    <source>
        <strain evidence="10">B14</strain>
    </source>
</reference>
<evidence type="ECO:0000259" key="8">
    <source>
        <dbReference type="PROSITE" id="PS50885"/>
    </source>
</evidence>
<dbReference type="PRINTS" id="PR00260">
    <property type="entry name" value="CHEMTRNSDUCR"/>
</dbReference>
<feature type="transmembrane region" description="Helical" evidence="6">
    <location>
        <begin position="361"/>
        <end position="385"/>
    </location>
</feature>
<dbReference type="PROSITE" id="PS50111">
    <property type="entry name" value="CHEMOTAXIS_TRANSDUC_2"/>
    <property type="match status" value="1"/>
</dbReference>
<dbReference type="CDD" id="cd19410">
    <property type="entry name" value="HK9-like_sensor"/>
    <property type="match status" value="2"/>
</dbReference>
<feature type="coiled-coil region" evidence="4">
    <location>
        <begin position="601"/>
        <end position="645"/>
    </location>
</feature>